<dbReference type="FunFam" id="3.20.110.10:FF:000002">
    <property type="entry name" value="alpha-mannosidase 2C1 isoform X1"/>
    <property type="match status" value="1"/>
</dbReference>
<evidence type="ECO:0000256" key="3">
    <source>
        <dbReference type="ARBA" id="ARBA00012752"/>
    </source>
</evidence>
<evidence type="ECO:0000256" key="8">
    <source>
        <dbReference type="ARBA" id="ARBA00071615"/>
    </source>
</evidence>
<dbReference type="EMBL" id="KN832883">
    <property type="protein sequence ID" value="KIM96660.1"/>
    <property type="molecule type" value="Genomic_DNA"/>
</dbReference>
<gene>
    <name evidence="10" type="ORF">OIDMADRAFT_44291</name>
</gene>
<comment type="similarity">
    <text evidence="2">Belongs to the glycosyl hydrolase 38 family.</text>
</comment>
<keyword evidence="11" id="KW-1185">Reference proteome</keyword>
<dbReference type="InterPro" id="IPR011330">
    <property type="entry name" value="Glyco_hydro/deAcase_b/a-brl"/>
</dbReference>
<dbReference type="Gene3D" id="1.20.1270.50">
    <property type="entry name" value="Glycoside hydrolase family 38, central domain"/>
    <property type="match status" value="1"/>
</dbReference>
<dbReference type="Gene3D" id="3.20.110.10">
    <property type="entry name" value="Glycoside hydrolase 38, N terminal domain"/>
    <property type="match status" value="1"/>
</dbReference>
<dbReference type="Pfam" id="PF17677">
    <property type="entry name" value="Glyco_hydro38C2"/>
    <property type="match status" value="1"/>
</dbReference>
<comment type="function">
    <text evidence="7">Degrades free oligosaccharides in the vacuole.</text>
</comment>
<dbReference type="SUPFAM" id="SSF74650">
    <property type="entry name" value="Galactose mutarotase-like"/>
    <property type="match status" value="1"/>
</dbReference>
<dbReference type="GO" id="GO:0006013">
    <property type="term" value="P:mannose metabolic process"/>
    <property type="evidence" value="ECO:0007669"/>
    <property type="project" value="InterPro"/>
</dbReference>
<dbReference type="SUPFAM" id="SSF88713">
    <property type="entry name" value="Glycoside hydrolase/deacetylase"/>
    <property type="match status" value="1"/>
</dbReference>
<dbReference type="Gene3D" id="2.70.98.30">
    <property type="entry name" value="Golgi alpha-mannosidase II, domain 4"/>
    <property type="match status" value="1"/>
</dbReference>
<dbReference type="Proteomes" id="UP000054321">
    <property type="component" value="Unassembled WGS sequence"/>
</dbReference>
<keyword evidence="6" id="KW-0326">Glycosidase</keyword>
<name>A0A0C3GKK1_OIDMZ</name>
<dbReference type="GO" id="GO:0030246">
    <property type="term" value="F:carbohydrate binding"/>
    <property type="evidence" value="ECO:0007669"/>
    <property type="project" value="InterPro"/>
</dbReference>
<dbReference type="InterPro" id="IPR015341">
    <property type="entry name" value="Glyco_hydro_38_cen"/>
</dbReference>
<dbReference type="EC" id="3.2.1.24" evidence="3"/>
<evidence type="ECO:0000256" key="7">
    <source>
        <dbReference type="ARBA" id="ARBA00054985"/>
    </source>
</evidence>
<dbReference type="FunFam" id="2.70.98.30:FF:000001">
    <property type="entry name" value="alpha-mannosidase 2C1 isoform X2"/>
    <property type="match status" value="1"/>
</dbReference>
<evidence type="ECO:0000256" key="2">
    <source>
        <dbReference type="ARBA" id="ARBA00009792"/>
    </source>
</evidence>
<dbReference type="InterPro" id="IPR011682">
    <property type="entry name" value="Glyco_hydro_38_C"/>
</dbReference>
<dbReference type="Pfam" id="PF01074">
    <property type="entry name" value="Glyco_hydro_38N"/>
    <property type="match status" value="1"/>
</dbReference>
<dbReference type="GO" id="GO:0046872">
    <property type="term" value="F:metal ion binding"/>
    <property type="evidence" value="ECO:0007669"/>
    <property type="project" value="UniProtKB-KW"/>
</dbReference>
<dbReference type="PANTHER" id="PTHR46017">
    <property type="entry name" value="ALPHA-MANNOSIDASE 2C1"/>
    <property type="match status" value="1"/>
</dbReference>
<dbReference type="Pfam" id="PF07748">
    <property type="entry name" value="Glyco_hydro_38C"/>
    <property type="match status" value="1"/>
</dbReference>
<dbReference type="AlphaFoldDB" id="A0A0C3GKK1"/>
<dbReference type="FunFam" id="1.20.1270.50:FF:000004">
    <property type="entry name" value="alpha-mannosidase 2C1 isoform X1"/>
    <property type="match status" value="1"/>
</dbReference>
<sequence length="1040" mass="117386">MSYERLNFSPKGRPVRSLITSRLDLLDDSMQYNNVNLNGMLDHERTEAGVLLQKWSAPGMMRPLFDEAVKNEFVPVKKGDKFGPSWTTHWFKLDLDVSQVWVEKYGHPNIQFEFDLGCEGLIYTTSGDPIHALTGGRDNDRRHEFILPKEWVSSGKASFYVETALNELSGGNSKYCDWVPKMNRVFELKVADLVAINPEARALANDFDIIKQLTRGLRQKSWEAELSLSAANQIVNKFRFGDQGSIAECRAIAQKILGPNVGSPVADSKTPHLVTAVGNCHIDTGWLWPYDETKRKVARSFSTQLDLMERYPELHFVASQAQQFQWLQKDQPGLFLRVQAAVKKGNFETIGGSWVEMDANMPSGEAIARQFLLGQRFFEEHFGQLSKVFWLPDTFGYCSQLPQLCRLAGMDYGFTQKLSWNNVNTFPHTTFNWVALDGSQLLMHLAPADTYIAQCTVEELSMCVTSHKSLQASPDSLLLFGNGDGGGGPLPKMMERLRRLRGASDTIGGLPKVSSGQSVTSWYEEVARKTNYGKDLATWNGELYLEFHRGTLTTEATTKLNNRKTEILLHDVEFLATMASVCSDFKYPRKDINDLWEKVLLNQFHDVLPGSSIEMVYDDADKLYDEVYCSANKLIKASLTALGLRLTDVDAKDSRLLSTLPWPVQEANGRAVKGFGVLDIASSLSTDAHAKMEEIYLENARFKVTVRKTGSIKTLYDKEFHRELVPNGQGMGQFVILDDDKVPVWQAWDTEMYSLESRRALNIDKVSLSGNEVILESRISEFSTIKVVVNLRSKYIEFDCIVDWYEPENKFLKVEFPVNLQCSRASYESQFGITERPTHFNTSWDQAKFEVSCQKWADLSEHDYGVAILNDCKYGFAIHGNVMRLSLLRSSKEPNPTSDMKQHKFRFAIMPHVGQPSGALVRTAREFNSEFRLVNGFTHALSAIEVDGDDSVILDAIKRGEDDKEFGTYKPNGAKKTVVLRLYEAVGGLGRATVKTKFPFKSAYMANILEDKIQDLPVADNKVEITLRAFEVLTLILVLQ</sequence>
<dbReference type="InterPro" id="IPR000602">
    <property type="entry name" value="Glyco_hydro_38_N"/>
</dbReference>
<comment type="catalytic activity">
    <reaction evidence="1">
        <text>Hydrolysis of terminal, non-reducing alpha-D-mannose residues in alpha-D-mannosides.</text>
        <dbReference type="EC" id="3.2.1.24"/>
    </reaction>
</comment>
<reference evidence="10 11" key="1">
    <citation type="submission" date="2014-04" db="EMBL/GenBank/DDBJ databases">
        <authorList>
            <consortium name="DOE Joint Genome Institute"/>
            <person name="Kuo A."/>
            <person name="Martino E."/>
            <person name="Perotto S."/>
            <person name="Kohler A."/>
            <person name="Nagy L.G."/>
            <person name="Floudas D."/>
            <person name="Copeland A."/>
            <person name="Barry K.W."/>
            <person name="Cichocki N."/>
            <person name="Veneault-Fourrey C."/>
            <person name="LaButti K."/>
            <person name="Lindquist E.A."/>
            <person name="Lipzen A."/>
            <person name="Lundell T."/>
            <person name="Morin E."/>
            <person name="Murat C."/>
            <person name="Sun H."/>
            <person name="Tunlid A."/>
            <person name="Henrissat B."/>
            <person name="Grigoriev I.V."/>
            <person name="Hibbett D.S."/>
            <person name="Martin F."/>
            <person name="Nordberg H.P."/>
            <person name="Cantor M.N."/>
            <person name="Hua S.X."/>
        </authorList>
    </citation>
    <scope>NUCLEOTIDE SEQUENCE [LARGE SCALE GENOMIC DNA]</scope>
    <source>
        <strain evidence="10 11">Zn</strain>
    </source>
</reference>
<dbReference type="SMART" id="SM00872">
    <property type="entry name" value="Alpha-mann_mid"/>
    <property type="match status" value="1"/>
</dbReference>
<dbReference type="InterPro" id="IPR037094">
    <property type="entry name" value="Glyco_hydro_38_cen_sf"/>
</dbReference>
<proteinExistence type="inferred from homology"/>
<reference evidence="11" key="2">
    <citation type="submission" date="2015-01" db="EMBL/GenBank/DDBJ databases">
        <title>Evolutionary Origins and Diversification of the Mycorrhizal Mutualists.</title>
        <authorList>
            <consortium name="DOE Joint Genome Institute"/>
            <consortium name="Mycorrhizal Genomics Consortium"/>
            <person name="Kohler A."/>
            <person name="Kuo A."/>
            <person name="Nagy L.G."/>
            <person name="Floudas D."/>
            <person name="Copeland A."/>
            <person name="Barry K.W."/>
            <person name="Cichocki N."/>
            <person name="Veneault-Fourrey C."/>
            <person name="LaButti K."/>
            <person name="Lindquist E.A."/>
            <person name="Lipzen A."/>
            <person name="Lundell T."/>
            <person name="Morin E."/>
            <person name="Murat C."/>
            <person name="Riley R."/>
            <person name="Ohm R."/>
            <person name="Sun H."/>
            <person name="Tunlid A."/>
            <person name="Henrissat B."/>
            <person name="Grigoriev I.V."/>
            <person name="Hibbett D.S."/>
            <person name="Martin F."/>
        </authorList>
    </citation>
    <scope>NUCLEOTIDE SEQUENCE [LARGE SCALE GENOMIC DNA]</scope>
    <source>
        <strain evidence="11">Zn</strain>
    </source>
</reference>
<keyword evidence="5 10" id="KW-0378">Hydrolase</keyword>
<evidence type="ECO:0000313" key="10">
    <source>
        <dbReference type="EMBL" id="KIM96660.1"/>
    </source>
</evidence>
<dbReference type="SUPFAM" id="SSF88688">
    <property type="entry name" value="Families 57/38 glycoside transferase middle domain"/>
    <property type="match status" value="1"/>
</dbReference>
<dbReference type="GO" id="GO:0000329">
    <property type="term" value="C:fungal-type vacuole membrane"/>
    <property type="evidence" value="ECO:0007669"/>
    <property type="project" value="TreeGrafter"/>
</dbReference>
<dbReference type="InterPro" id="IPR041147">
    <property type="entry name" value="GH38_C"/>
</dbReference>
<dbReference type="InterPro" id="IPR027291">
    <property type="entry name" value="Glyco_hydro_38_N_sf"/>
</dbReference>
<evidence type="ECO:0000256" key="1">
    <source>
        <dbReference type="ARBA" id="ARBA00000365"/>
    </source>
</evidence>
<dbReference type="Pfam" id="PF09261">
    <property type="entry name" value="Alpha-mann_mid"/>
    <property type="match status" value="1"/>
</dbReference>
<dbReference type="HOGENOM" id="CLU_003442_0_1_1"/>
<dbReference type="OrthoDB" id="10261055at2759"/>
<evidence type="ECO:0000256" key="5">
    <source>
        <dbReference type="ARBA" id="ARBA00022801"/>
    </source>
</evidence>
<dbReference type="InterPro" id="IPR028995">
    <property type="entry name" value="Glyco_hydro_57/38_cen_sf"/>
</dbReference>
<dbReference type="GO" id="GO:0009313">
    <property type="term" value="P:oligosaccharide catabolic process"/>
    <property type="evidence" value="ECO:0007669"/>
    <property type="project" value="TreeGrafter"/>
</dbReference>
<dbReference type="STRING" id="913774.A0A0C3GKK1"/>
<dbReference type="GO" id="GO:0004559">
    <property type="term" value="F:alpha-mannosidase activity"/>
    <property type="evidence" value="ECO:0007669"/>
    <property type="project" value="UniProtKB-EC"/>
</dbReference>
<organism evidence="10 11">
    <name type="scientific">Oidiodendron maius (strain Zn)</name>
    <dbReference type="NCBI Taxonomy" id="913774"/>
    <lineage>
        <taxon>Eukaryota</taxon>
        <taxon>Fungi</taxon>
        <taxon>Dikarya</taxon>
        <taxon>Ascomycota</taxon>
        <taxon>Pezizomycotina</taxon>
        <taxon>Leotiomycetes</taxon>
        <taxon>Leotiomycetes incertae sedis</taxon>
        <taxon>Myxotrichaceae</taxon>
        <taxon>Oidiodendron</taxon>
    </lineage>
</organism>
<evidence type="ECO:0000256" key="6">
    <source>
        <dbReference type="ARBA" id="ARBA00023295"/>
    </source>
</evidence>
<dbReference type="InterPro" id="IPR054723">
    <property type="entry name" value="Ams1-like_N"/>
</dbReference>
<keyword evidence="4" id="KW-0479">Metal-binding</keyword>
<dbReference type="PANTHER" id="PTHR46017:SF1">
    <property type="entry name" value="ALPHA-MANNOSIDASE 2C1"/>
    <property type="match status" value="1"/>
</dbReference>
<dbReference type="InParanoid" id="A0A0C3GKK1"/>
<dbReference type="Pfam" id="PF22907">
    <property type="entry name" value="Ams1-like_1st"/>
    <property type="match status" value="1"/>
</dbReference>
<evidence type="ECO:0000313" key="11">
    <source>
        <dbReference type="Proteomes" id="UP000054321"/>
    </source>
</evidence>
<dbReference type="InterPro" id="IPR011013">
    <property type="entry name" value="Gal_mutarotase_sf_dom"/>
</dbReference>
<accession>A0A0C3GKK1</accession>
<feature type="domain" description="Glycoside hydrolase family 38 central" evidence="9">
    <location>
        <begin position="546"/>
        <end position="624"/>
    </location>
</feature>
<evidence type="ECO:0000256" key="4">
    <source>
        <dbReference type="ARBA" id="ARBA00022723"/>
    </source>
</evidence>
<protein>
    <recommendedName>
        <fullName evidence="8">Alpha-mannosidase</fullName>
        <ecNumber evidence="3">3.2.1.24</ecNumber>
    </recommendedName>
</protein>
<evidence type="ECO:0000259" key="9">
    <source>
        <dbReference type="SMART" id="SM00872"/>
    </source>
</evidence>